<name>A0A3D0ZPK9_UNCKA</name>
<dbReference type="Pfam" id="PF13472">
    <property type="entry name" value="Lipase_GDSL_2"/>
    <property type="match status" value="1"/>
</dbReference>
<dbReference type="InterPro" id="IPR053140">
    <property type="entry name" value="GDSL_Rv0518-like"/>
</dbReference>
<dbReference type="SUPFAM" id="SSF52266">
    <property type="entry name" value="SGNH hydrolase"/>
    <property type="match status" value="1"/>
</dbReference>
<organism evidence="3 4">
    <name type="scientific">candidate division WWE3 bacterium</name>
    <dbReference type="NCBI Taxonomy" id="2053526"/>
    <lineage>
        <taxon>Bacteria</taxon>
        <taxon>Katanobacteria</taxon>
    </lineage>
</organism>
<dbReference type="InterPro" id="IPR013830">
    <property type="entry name" value="SGNH_hydro"/>
</dbReference>
<reference evidence="3 4" key="1">
    <citation type="journal article" date="2018" name="Nat. Biotechnol.">
        <title>A standardized bacterial taxonomy based on genome phylogeny substantially revises the tree of life.</title>
        <authorList>
            <person name="Parks D.H."/>
            <person name="Chuvochina M."/>
            <person name="Waite D.W."/>
            <person name="Rinke C."/>
            <person name="Skarshewski A."/>
            <person name="Chaumeil P.A."/>
            <person name="Hugenholtz P."/>
        </authorList>
    </citation>
    <scope>NUCLEOTIDE SEQUENCE [LARGE SCALE GENOMIC DNA]</scope>
    <source>
        <strain evidence="3">UBA11701</strain>
    </source>
</reference>
<dbReference type="Gene3D" id="3.40.50.1110">
    <property type="entry name" value="SGNH hydrolase"/>
    <property type="match status" value="1"/>
</dbReference>
<dbReference type="PANTHER" id="PTHR43784">
    <property type="entry name" value="GDSL-LIKE LIPASE/ACYLHYDROLASE, PUTATIVE (AFU_ORTHOLOGUE AFUA_2G00820)-RELATED"/>
    <property type="match status" value="1"/>
</dbReference>
<gene>
    <name evidence="3" type="ORF">DEP93_01525</name>
</gene>
<accession>A0A3D0ZPK9</accession>
<evidence type="ECO:0000313" key="4">
    <source>
        <dbReference type="Proteomes" id="UP000263336"/>
    </source>
</evidence>
<dbReference type="EMBL" id="DOZN01000008">
    <property type="protein sequence ID" value="HCC42129.1"/>
    <property type="molecule type" value="Genomic_DNA"/>
</dbReference>
<sequence>MLIKTLLTRNYLYLLILVLLISNIFFASKSALCCAQKTINEYAGADVGGLANDFIPTQVYILGDSLTVGFGSSGSNMVDKLSSMLGPAWEIRNRGVGRNTTAQMFARLDRDILAPHNARYVIVWGGTNDVYQNVPPGETESNLQAIYTALHNEGIKVVSVNIPPSKLSPTWTQEIQNTVDEINMWIVNSAQNIDFKVDIYKALENPGMEDSLLPIYHGGDFLHLNESGYFFVGESIYEAVDWKP</sequence>
<keyword evidence="1" id="KW-1133">Transmembrane helix</keyword>
<evidence type="ECO:0000259" key="2">
    <source>
        <dbReference type="Pfam" id="PF13472"/>
    </source>
</evidence>
<feature type="domain" description="SGNH hydrolase-type esterase" evidence="2">
    <location>
        <begin position="61"/>
        <end position="229"/>
    </location>
</feature>
<evidence type="ECO:0000313" key="3">
    <source>
        <dbReference type="EMBL" id="HCC42129.1"/>
    </source>
</evidence>
<keyword evidence="1" id="KW-0472">Membrane</keyword>
<proteinExistence type="predicted"/>
<dbReference type="AlphaFoldDB" id="A0A3D0ZPK9"/>
<dbReference type="PANTHER" id="PTHR43784:SF2">
    <property type="entry name" value="GDSL-LIKE LIPASE_ACYLHYDROLASE, PUTATIVE (AFU_ORTHOLOGUE AFUA_2G00820)-RELATED"/>
    <property type="match status" value="1"/>
</dbReference>
<dbReference type="Proteomes" id="UP000263336">
    <property type="component" value="Unassembled WGS sequence"/>
</dbReference>
<comment type="caution">
    <text evidence="3">The sequence shown here is derived from an EMBL/GenBank/DDBJ whole genome shotgun (WGS) entry which is preliminary data.</text>
</comment>
<dbReference type="InterPro" id="IPR036514">
    <property type="entry name" value="SGNH_hydro_sf"/>
</dbReference>
<feature type="transmembrane region" description="Helical" evidence="1">
    <location>
        <begin position="12"/>
        <end position="32"/>
    </location>
</feature>
<evidence type="ECO:0000256" key="1">
    <source>
        <dbReference type="SAM" id="Phobius"/>
    </source>
</evidence>
<protein>
    <recommendedName>
        <fullName evidence="2">SGNH hydrolase-type esterase domain-containing protein</fullName>
    </recommendedName>
</protein>
<keyword evidence="1" id="KW-0812">Transmembrane</keyword>